<evidence type="ECO:0000313" key="2">
    <source>
        <dbReference type="EMBL" id="KAJ1915829.1"/>
    </source>
</evidence>
<gene>
    <name evidence="2" type="ORF">H4219_004117</name>
</gene>
<dbReference type="AlphaFoldDB" id="A0A9W8DRN8"/>
<sequence>MNPYSIFEPARAITPPNSLNTVLGRFIPPSPFPQTPVYKMKPSMLLTPKSHSPAKPTQPQRCPITPKTPCPTRNKAGRGGGDVLAGFYQGPTKRKTILPTPPSSYRLRTSISPIKNRQLPSGPPPAFSLAKKNRRKGQNDRVNDNNVYYDLFADSKRMANLIDRNFNLSLEIKYLQELIDSTRKLLSNEGKKRFNKSIKRRNDQAAKGKFTPKPPGYYRRIEAFSYTQWPDEDALNYETWLKSRELAESIRQNLSLESSFQCLSAIAEDLSLICLNGYSLY</sequence>
<feature type="region of interest" description="Disordered" evidence="1">
    <location>
        <begin position="86"/>
        <end position="105"/>
    </location>
</feature>
<accession>A0A9W8DRN8</accession>
<reference evidence="2" key="1">
    <citation type="submission" date="2022-07" db="EMBL/GenBank/DDBJ databases">
        <title>Phylogenomic reconstructions and comparative analyses of Kickxellomycotina fungi.</title>
        <authorList>
            <person name="Reynolds N.K."/>
            <person name="Stajich J.E."/>
            <person name="Barry K."/>
            <person name="Grigoriev I.V."/>
            <person name="Crous P."/>
            <person name="Smith M.E."/>
        </authorList>
    </citation>
    <scope>NUCLEOTIDE SEQUENCE</scope>
    <source>
        <strain evidence="2">NBRC 100468</strain>
    </source>
</reference>
<dbReference type="Proteomes" id="UP001150538">
    <property type="component" value="Unassembled WGS sequence"/>
</dbReference>
<protein>
    <submittedName>
        <fullName evidence="2">Uncharacterized protein</fullName>
    </submittedName>
</protein>
<evidence type="ECO:0000313" key="3">
    <source>
        <dbReference type="Proteomes" id="UP001150538"/>
    </source>
</evidence>
<feature type="region of interest" description="Disordered" evidence="1">
    <location>
        <begin position="48"/>
        <end position="78"/>
    </location>
</feature>
<keyword evidence="3" id="KW-1185">Reference proteome</keyword>
<dbReference type="EMBL" id="JANBPU010000128">
    <property type="protein sequence ID" value="KAJ1915829.1"/>
    <property type="molecule type" value="Genomic_DNA"/>
</dbReference>
<organism evidence="2 3">
    <name type="scientific">Mycoemilia scoparia</name>
    <dbReference type="NCBI Taxonomy" id="417184"/>
    <lineage>
        <taxon>Eukaryota</taxon>
        <taxon>Fungi</taxon>
        <taxon>Fungi incertae sedis</taxon>
        <taxon>Zoopagomycota</taxon>
        <taxon>Kickxellomycotina</taxon>
        <taxon>Kickxellomycetes</taxon>
        <taxon>Kickxellales</taxon>
        <taxon>Kickxellaceae</taxon>
        <taxon>Mycoemilia</taxon>
    </lineage>
</organism>
<comment type="caution">
    <text evidence="2">The sequence shown here is derived from an EMBL/GenBank/DDBJ whole genome shotgun (WGS) entry which is preliminary data.</text>
</comment>
<evidence type="ECO:0000256" key="1">
    <source>
        <dbReference type="SAM" id="MobiDB-lite"/>
    </source>
</evidence>
<proteinExistence type="predicted"/>
<name>A0A9W8DRN8_9FUNG</name>